<keyword evidence="7" id="KW-1185">Reference proteome</keyword>
<dbReference type="Pfam" id="PF06744">
    <property type="entry name" value="IcmF_C"/>
    <property type="match status" value="1"/>
</dbReference>
<feature type="transmembrane region" description="Helical" evidence="2">
    <location>
        <begin position="468"/>
        <end position="489"/>
    </location>
</feature>
<evidence type="ECO:0000259" key="3">
    <source>
        <dbReference type="Pfam" id="PF06744"/>
    </source>
</evidence>
<reference evidence="6 7" key="1">
    <citation type="submission" date="2019-04" db="EMBL/GenBank/DDBJ databases">
        <title>Trinickia sp. 7GSK02, isolated from subtropical forest soil.</title>
        <authorList>
            <person name="Gao Z.-H."/>
            <person name="Qiu L.-H."/>
        </authorList>
    </citation>
    <scope>NUCLEOTIDE SEQUENCE [LARGE SCALE GENOMIC DNA]</scope>
    <source>
        <strain evidence="6 7">7GSK02</strain>
    </source>
</reference>
<feature type="compositionally biased region" description="Pro residues" evidence="1">
    <location>
        <begin position="1222"/>
        <end position="1235"/>
    </location>
</feature>
<feature type="domain" description="Type VI secretion system component TssM1 N-terminal" evidence="5">
    <location>
        <begin position="208"/>
        <end position="472"/>
    </location>
</feature>
<dbReference type="OrthoDB" id="9758229at2"/>
<feature type="transmembrane region" description="Helical" evidence="2">
    <location>
        <begin position="42"/>
        <end position="64"/>
    </location>
</feature>
<evidence type="ECO:0000259" key="4">
    <source>
        <dbReference type="Pfam" id="PF06761"/>
    </source>
</evidence>
<sequence length="1241" mass="133320">MKRYVSLLVSRRVIAVLAAIALALAIWYLLPSLSIERVKPFAPASTRIAAMAIMLAVFVAHGAGRLRRDARSDRPIAARRHDVAVNVAEKNETPLAAPQHEKAKVEAVIADVLRQIGRRARGIRRLFQHSRRLYEIPWYIVLGSRASGKTSAVLNAGLAIPLAEQRLQLLAAHGEGANSLQCWLADDAVLVDTPGDYVSRDGSESGARATAEWRGLLDVLRKTRPLAPINGALLTVDMAVLLDDGEEARKTEAAALRVRLDELRKALRVDFPVYLLVTKIDQLPGFEAYFGGLPPETRARMWGFALGFAGKQTSAKESLQTHCAAQLGLLAARLADEADARLYEESDTLTRRKLIALSTEFAALAPRLEKLIADVFADSRDGTHADTALRGVYFTSAAQTGCEVAAERQTIVRCFADRHGLHAAAPELLHATRKGYFLRDLFKQVIFPDASLVLPDVRVERRRRVLNAGAHVSVALLFAGMAAGLWISFDHNRAYLDATERKARLLAARVEETYKKPDANAIPAILTDAQALPAYPGLDLAAPAISYRFGLYTPGGLAPESRRVYAALEDKLLLPQIVRRQETVIAQAIAQHDAKTAYDALRVYLMLHDKSKFNAADVKAWVLDDESANDDAAESGARAAMAGHIQALFSGARIVQSPLARNDALIRQARAFLDGGNATQRLYARAKAAMLKEAPGDFTLLGAVGPHAGEVFTRASGAPLSSGVPGLFTYDGYHNLFDKRLPEFVQLARDDDTWVMGHAPPAGKQSAKARADDPLTNAIRMQYLNEYAQAWQAFLADIRPASGSNLAFGLSGLRDLVAPDSPLVRLSRAAVHETTLTQPASALAQGGGKAATRSPLDTNHKARMERDLVDSRFTALREVVTDSADAPSAKRAAAALPAKTGLDGLAKLLNDYSLALTIAQNALASNTMPPPDGAAARLKMTATAMPAPFSAVLLDLAAQGSHEINRGIGRLLSQQMAAAVGDSCRQMVDGNYPFAPESSRDIGSADFTRLFAQGGILDDFFTKKLAPLADTSARPWRYKTLPGAAEPVPGPDLEPFQHAKAIRDAFFDEAGQKLQTWKGEIRVPELDPNATSLLIDIDGQTMLYEHGPVEPLAVSWPGPRGGVHALVAANPEIRPNASTIEANGPWALMRLVHKGRVIPAAAPGRTRVVFDFEGRPAVLDIASTGGASAASALANDLLTSFRCPGSMPAFGTFSTFSVDDTGPPPGLPPGLPPLPEAGGSR</sequence>
<dbReference type="EMBL" id="SWJE01000005">
    <property type="protein sequence ID" value="TKC89193.1"/>
    <property type="molecule type" value="Genomic_DNA"/>
</dbReference>
<feature type="region of interest" description="Disordered" evidence="1">
    <location>
        <begin position="1215"/>
        <end position="1241"/>
    </location>
</feature>
<feature type="domain" description="IcmF-related" evidence="4">
    <location>
        <begin position="525"/>
        <end position="835"/>
    </location>
</feature>
<evidence type="ECO:0000256" key="2">
    <source>
        <dbReference type="SAM" id="Phobius"/>
    </source>
</evidence>
<dbReference type="Proteomes" id="UP000305539">
    <property type="component" value="Unassembled WGS sequence"/>
</dbReference>
<proteinExistence type="predicted"/>
<protein>
    <submittedName>
        <fullName evidence="6">Type VI secretion system membrane subunit TssM</fullName>
    </submittedName>
</protein>
<dbReference type="NCBIfam" id="TIGR03348">
    <property type="entry name" value="VI_IcmF"/>
    <property type="match status" value="1"/>
</dbReference>
<dbReference type="InterPro" id="IPR009612">
    <property type="entry name" value="IcmF-rel"/>
</dbReference>
<dbReference type="Pfam" id="PF06761">
    <property type="entry name" value="IcmF-related"/>
    <property type="match status" value="1"/>
</dbReference>
<dbReference type="Pfam" id="PF14331">
    <property type="entry name" value="IcmF-related_N"/>
    <property type="match status" value="1"/>
</dbReference>
<organism evidence="6 7">
    <name type="scientific">Trinickia terrae</name>
    <dbReference type="NCBI Taxonomy" id="2571161"/>
    <lineage>
        <taxon>Bacteria</taxon>
        <taxon>Pseudomonadati</taxon>
        <taxon>Pseudomonadota</taxon>
        <taxon>Betaproteobacteria</taxon>
        <taxon>Burkholderiales</taxon>
        <taxon>Burkholderiaceae</taxon>
        <taxon>Trinickia</taxon>
    </lineage>
</organism>
<accession>A0A4U1I723</accession>
<dbReference type="InterPro" id="IPR017731">
    <property type="entry name" value="TssM1-like"/>
</dbReference>
<dbReference type="InterPro" id="IPR053156">
    <property type="entry name" value="T6SS_TssM-like"/>
</dbReference>
<keyword evidence="2" id="KW-0812">Transmembrane</keyword>
<dbReference type="PANTHER" id="PTHR36153:SF1">
    <property type="entry name" value="TYPE VI SECRETION SYSTEM COMPONENT TSSM1"/>
    <property type="match status" value="1"/>
</dbReference>
<comment type="caution">
    <text evidence="6">The sequence shown here is derived from an EMBL/GenBank/DDBJ whole genome shotgun (WGS) entry which is preliminary data.</text>
</comment>
<dbReference type="AlphaFoldDB" id="A0A4U1I723"/>
<evidence type="ECO:0000259" key="5">
    <source>
        <dbReference type="Pfam" id="PF14331"/>
    </source>
</evidence>
<evidence type="ECO:0000313" key="6">
    <source>
        <dbReference type="EMBL" id="TKC89193.1"/>
    </source>
</evidence>
<feature type="domain" description="Type VI secretion system IcmF C-terminal" evidence="3">
    <location>
        <begin position="1080"/>
        <end position="1183"/>
    </location>
</feature>
<evidence type="ECO:0000256" key="1">
    <source>
        <dbReference type="SAM" id="MobiDB-lite"/>
    </source>
</evidence>
<keyword evidence="2" id="KW-1133">Transmembrane helix</keyword>
<dbReference type="InterPro" id="IPR025743">
    <property type="entry name" value="TssM1_N"/>
</dbReference>
<dbReference type="InterPro" id="IPR010623">
    <property type="entry name" value="IcmF_C"/>
</dbReference>
<evidence type="ECO:0000313" key="7">
    <source>
        <dbReference type="Proteomes" id="UP000305539"/>
    </source>
</evidence>
<keyword evidence="2" id="KW-0472">Membrane</keyword>
<name>A0A4U1I723_9BURK</name>
<gene>
    <name evidence="6" type="primary">tssM</name>
    <name evidence="6" type="ORF">FAZ69_09485</name>
</gene>
<dbReference type="PANTHER" id="PTHR36153">
    <property type="entry name" value="INNER MEMBRANE PROTEIN-RELATED"/>
    <property type="match status" value="1"/>
</dbReference>
<feature type="transmembrane region" description="Helical" evidence="2">
    <location>
        <begin position="12"/>
        <end position="30"/>
    </location>
</feature>
<feature type="region of interest" description="Disordered" evidence="1">
    <location>
        <begin position="840"/>
        <end position="859"/>
    </location>
</feature>